<organism evidence="10 11">
    <name type="scientific">Agaricus bisporus var. burnettii</name>
    <dbReference type="NCBI Taxonomy" id="192524"/>
    <lineage>
        <taxon>Eukaryota</taxon>
        <taxon>Fungi</taxon>
        <taxon>Dikarya</taxon>
        <taxon>Basidiomycota</taxon>
        <taxon>Agaricomycotina</taxon>
        <taxon>Agaricomycetes</taxon>
        <taxon>Agaricomycetidae</taxon>
        <taxon>Agaricales</taxon>
        <taxon>Agaricineae</taxon>
        <taxon>Agaricaceae</taxon>
        <taxon>Agaricus</taxon>
    </lineage>
</organism>
<dbReference type="PROSITE" id="PS00079">
    <property type="entry name" value="MULTICOPPER_OXIDASE1"/>
    <property type="match status" value="2"/>
</dbReference>
<evidence type="ECO:0000256" key="6">
    <source>
        <dbReference type="ARBA" id="ARBA00023180"/>
    </source>
</evidence>
<dbReference type="InterPro" id="IPR045087">
    <property type="entry name" value="Cu-oxidase_fam"/>
</dbReference>
<proteinExistence type="inferred from homology"/>
<feature type="domain" description="Plastocyanin-like" evidence="8">
    <location>
        <begin position="516"/>
        <end position="640"/>
    </location>
</feature>
<dbReference type="Proteomes" id="UP000629468">
    <property type="component" value="Unassembled WGS sequence"/>
</dbReference>
<evidence type="ECO:0000256" key="1">
    <source>
        <dbReference type="ARBA" id="ARBA00010609"/>
    </source>
</evidence>
<keyword evidence="2" id="KW-0479">Metal-binding</keyword>
<feature type="domain" description="Plastocyanin-like" evidence="9">
    <location>
        <begin position="201"/>
        <end position="300"/>
    </location>
</feature>
<comment type="caution">
    <text evidence="10">The sequence shown here is derived from an EMBL/GenBank/DDBJ whole genome shotgun (WGS) entry which is preliminary data.</text>
</comment>
<keyword evidence="3" id="KW-0560">Oxidoreductase</keyword>
<keyword evidence="6" id="KW-0325">Glycoprotein</keyword>
<evidence type="ECO:0000259" key="8">
    <source>
        <dbReference type="Pfam" id="PF07731"/>
    </source>
</evidence>
<evidence type="ECO:0000259" key="7">
    <source>
        <dbReference type="Pfam" id="PF00394"/>
    </source>
</evidence>
<dbReference type="FunFam" id="2.60.40.420:FF:000045">
    <property type="entry name" value="Laccase 2"/>
    <property type="match status" value="1"/>
</dbReference>
<protein>
    <submittedName>
        <fullName evidence="10">CAZyme family AA1</fullName>
    </submittedName>
</protein>
<dbReference type="GO" id="GO:0016491">
    <property type="term" value="F:oxidoreductase activity"/>
    <property type="evidence" value="ECO:0007669"/>
    <property type="project" value="UniProtKB-KW"/>
</dbReference>
<dbReference type="InterPro" id="IPR011706">
    <property type="entry name" value="Cu-oxidase_C"/>
</dbReference>
<evidence type="ECO:0000259" key="9">
    <source>
        <dbReference type="Pfam" id="PF07732"/>
    </source>
</evidence>
<evidence type="ECO:0000256" key="4">
    <source>
        <dbReference type="ARBA" id="ARBA00023008"/>
    </source>
</evidence>
<evidence type="ECO:0000256" key="5">
    <source>
        <dbReference type="ARBA" id="ARBA00023157"/>
    </source>
</evidence>
<name>A0A8H7KKC2_AGABI</name>
<keyword evidence="4" id="KW-0186">Copper</keyword>
<dbReference type="InterPro" id="IPR033138">
    <property type="entry name" value="Cu_oxidase_CS"/>
</dbReference>
<gene>
    <name evidence="10" type="ORF">Agabi119p4_2707</name>
</gene>
<dbReference type="AlphaFoldDB" id="A0A8H7KKC2"/>
<dbReference type="InterPro" id="IPR011707">
    <property type="entry name" value="Cu-oxidase-like_N"/>
</dbReference>
<evidence type="ECO:0000256" key="2">
    <source>
        <dbReference type="ARBA" id="ARBA00022723"/>
    </source>
</evidence>
<evidence type="ECO:0000313" key="10">
    <source>
        <dbReference type="EMBL" id="KAF7783331.1"/>
    </source>
</evidence>
<sequence>MRKICLGCSHSLSSQPFTYTTQKTVSSRRIGDSQWRLSRGYTRTLTSASASVATAPAKLLTVNETQKCLRNMVRGGDVISYILSHSSRNADQNLKDLDSLILEPVCSATHEMFDVFEIPEHILTPFCDNRNVPEEQVTRNPNLRTDCLTMKRFVLLQSLVAVASAGIGPVADLYVGNRILAPDGFNRSTVLGGTSSSDFGFPAPLITGTKGDRFQLNVINQLTDTTMLRSTSIHWHGLFQAGSSWADGPVGVNQCPIAPGNSFLYDFNVPDQAGTFWYHSHYSTQYCDGLRGAFVVRDPNDPHASLYDVDNDDTVITLADWYHTSAKELSGSFPAEEATLINGLGRYSGGPTSPLAIVNVEAGKRYRFRLVSISCDPFYTFSIDGHDLTIIEADGENTDPLVVDYLEIYAGQRYSVVLNANQPVDNYWIRANSSNGPRDFVGGTNSAILRYAGASNSDPTTELGPRNNRLVENNLHALGSPGVPGTHTIGEADVNINLEILFTPPNVLTVNGAQFIPPTAPVLLQILSGTKQATDLLPPGSVYVLPRNAVVELTIPGGSGGSPHPMHLHGHVFDVVRSAGSDTINWDNPVRRDVVNIGTSTSDNATIRFTTDNPGPWIFHCHIDWHLEVGLAVVFAEDPDTIENSTHPAAWDELCPIYDNLPSDEL</sequence>
<dbReference type="CDD" id="cd13856">
    <property type="entry name" value="CuRO_1_Tv-LCC_like"/>
    <property type="match status" value="1"/>
</dbReference>
<dbReference type="SUPFAM" id="SSF49503">
    <property type="entry name" value="Cupredoxins"/>
    <property type="match status" value="3"/>
</dbReference>
<dbReference type="GO" id="GO:0005507">
    <property type="term" value="F:copper ion binding"/>
    <property type="evidence" value="ECO:0007669"/>
    <property type="project" value="InterPro"/>
</dbReference>
<dbReference type="Pfam" id="PF07731">
    <property type="entry name" value="Cu-oxidase_2"/>
    <property type="match status" value="1"/>
</dbReference>
<dbReference type="CDD" id="cd13882">
    <property type="entry name" value="CuRO_2_Tv-LCC_like"/>
    <property type="match status" value="1"/>
</dbReference>
<dbReference type="Pfam" id="PF00394">
    <property type="entry name" value="Cu-oxidase"/>
    <property type="match status" value="1"/>
</dbReference>
<accession>A0A8H7KKC2</accession>
<reference evidence="10 11" key="1">
    <citation type="journal article" name="Sci. Rep.">
        <title>Telomere-to-telomere assembled and centromere annotated genomes of the two main subspecies of the button mushroom Agaricus bisporus reveal especially polymorphic chromosome ends.</title>
        <authorList>
            <person name="Sonnenberg A.S.M."/>
            <person name="Sedaghat-Telgerd N."/>
            <person name="Lavrijssen B."/>
            <person name="Ohm R.A."/>
            <person name="Hendrickx P.M."/>
            <person name="Scholtmeijer K."/>
            <person name="Baars J.J.P."/>
            <person name="van Peer A."/>
        </authorList>
    </citation>
    <scope>NUCLEOTIDE SEQUENCE [LARGE SCALE GENOMIC DNA]</scope>
    <source>
        <strain evidence="10 11">H119_p4</strain>
    </source>
</reference>
<dbReference type="InterPro" id="IPR001117">
    <property type="entry name" value="Cu-oxidase_2nd"/>
</dbReference>
<dbReference type="EMBL" id="JABXXO010000003">
    <property type="protein sequence ID" value="KAF7783331.1"/>
    <property type="molecule type" value="Genomic_DNA"/>
</dbReference>
<dbReference type="Gene3D" id="2.60.40.420">
    <property type="entry name" value="Cupredoxins - blue copper proteins"/>
    <property type="match status" value="3"/>
</dbReference>
<keyword evidence="5" id="KW-1015">Disulfide bond</keyword>
<dbReference type="PANTHER" id="PTHR11709">
    <property type="entry name" value="MULTI-COPPER OXIDASE"/>
    <property type="match status" value="1"/>
</dbReference>
<dbReference type="Pfam" id="PF07732">
    <property type="entry name" value="Cu-oxidase_3"/>
    <property type="match status" value="1"/>
</dbReference>
<comment type="similarity">
    <text evidence="1">Belongs to the multicopper oxidase family.</text>
</comment>
<feature type="domain" description="Plastocyanin-like" evidence="7">
    <location>
        <begin position="312"/>
        <end position="454"/>
    </location>
</feature>
<evidence type="ECO:0000313" key="11">
    <source>
        <dbReference type="Proteomes" id="UP000629468"/>
    </source>
</evidence>
<dbReference type="PROSITE" id="PS00080">
    <property type="entry name" value="MULTICOPPER_OXIDASE2"/>
    <property type="match status" value="1"/>
</dbReference>
<dbReference type="PANTHER" id="PTHR11709:SF511">
    <property type="entry name" value="LACCASE"/>
    <property type="match status" value="1"/>
</dbReference>
<dbReference type="InterPro" id="IPR002355">
    <property type="entry name" value="Cu_oxidase_Cu_BS"/>
</dbReference>
<dbReference type="InterPro" id="IPR008972">
    <property type="entry name" value="Cupredoxin"/>
</dbReference>
<dbReference type="CDD" id="cd13903">
    <property type="entry name" value="CuRO_3_Tv-LCC_like"/>
    <property type="match status" value="1"/>
</dbReference>
<evidence type="ECO:0000256" key="3">
    <source>
        <dbReference type="ARBA" id="ARBA00023002"/>
    </source>
</evidence>